<organism evidence="3 4">
    <name type="scientific">Aurantiacibacter xanthus</name>
    <dbReference type="NCBI Taxonomy" id="1784712"/>
    <lineage>
        <taxon>Bacteria</taxon>
        <taxon>Pseudomonadati</taxon>
        <taxon>Pseudomonadota</taxon>
        <taxon>Alphaproteobacteria</taxon>
        <taxon>Sphingomonadales</taxon>
        <taxon>Erythrobacteraceae</taxon>
        <taxon>Aurantiacibacter</taxon>
    </lineage>
</organism>
<evidence type="ECO:0000256" key="2">
    <source>
        <dbReference type="SAM" id="Phobius"/>
    </source>
</evidence>
<keyword evidence="2" id="KW-0812">Transmembrane</keyword>
<comment type="caution">
    <text evidence="3">The sequence shown here is derived from an EMBL/GenBank/DDBJ whole genome shotgun (WGS) entry which is preliminary data.</text>
</comment>
<dbReference type="OrthoDB" id="7391705at2"/>
<name>A0A3A1PFE4_9SPHN</name>
<evidence type="ECO:0000313" key="3">
    <source>
        <dbReference type="EMBL" id="RIV92324.1"/>
    </source>
</evidence>
<proteinExistence type="predicted"/>
<keyword evidence="2" id="KW-1133">Transmembrane helix</keyword>
<keyword evidence="2" id="KW-0472">Membrane</keyword>
<reference evidence="3 4" key="1">
    <citation type="submission" date="2018-08" db="EMBL/GenBank/DDBJ databases">
        <title>Erythrobacter zhengii sp.nov., a bacterium isolated from deep-sea sediment.</title>
        <authorList>
            <person name="Fang C."/>
            <person name="Wu Y.-H."/>
            <person name="Sun C."/>
            <person name="Wang H."/>
            <person name="Cheng H."/>
            <person name="Meng F.-X."/>
            <person name="Wang C.-S."/>
            <person name="Xu X.-W."/>
        </authorList>
    </citation>
    <scope>NUCLEOTIDE SEQUENCE [LARGE SCALE GENOMIC DNA]</scope>
    <source>
        <strain evidence="3 4">CCTCC AB 2015396</strain>
    </source>
</reference>
<sequence length="111" mass="12300">MIGSSPLDDPKKATHAWARFRRLMWFMLSITVVTVVVALAVIYSQVEDVSPHFFIATALGIGLSMLLMSALMGLVFLSSGSGHDESVEDSRDKPDSPARPPLDRRKARWKD</sequence>
<gene>
    <name evidence="3" type="ORF">D2V17_01825</name>
</gene>
<evidence type="ECO:0000313" key="4">
    <source>
        <dbReference type="Proteomes" id="UP000265366"/>
    </source>
</evidence>
<evidence type="ECO:0000256" key="1">
    <source>
        <dbReference type="SAM" id="MobiDB-lite"/>
    </source>
</evidence>
<feature type="region of interest" description="Disordered" evidence="1">
    <location>
        <begin position="81"/>
        <end position="111"/>
    </location>
</feature>
<accession>A0A3A1PFE4</accession>
<dbReference type="EMBL" id="QXFM01000010">
    <property type="protein sequence ID" value="RIV92324.1"/>
    <property type="molecule type" value="Genomic_DNA"/>
</dbReference>
<protein>
    <submittedName>
        <fullName evidence="3">Uncharacterized protein</fullName>
    </submittedName>
</protein>
<feature type="compositionally biased region" description="Basic and acidic residues" evidence="1">
    <location>
        <begin position="82"/>
        <end position="111"/>
    </location>
</feature>
<feature type="transmembrane region" description="Helical" evidence="2">
    <location>
        <begin position="23"/>
        <end position="46"/>
    </location>
</feature>
<feature type="transmembrane region" description="Helical" evidence="2">
    <location>
        <begin position="52"/>
        <end position="77"/>
    </location>
</feature>
<keyword evidence="4" id="KW-1185">Reference proteome</keyword>
<dbReference type="Proteomes" id="UP000265366">
    <property type="component" value="Unassembled WGS sequence"/>
</dbReference>
<dbReference type="AlphaFoldDB" id="A0A3A1PFE4"/>
<dbReference type="RefSeq" id="WP_119591436.1">
    <property type="nucleotide sequence ID" value="NZ_QXFM01000010.1"/>
</dbReference>